<dbReference type="RefSeq" id="WP_245907609.1">
    <property type="nucleotide sequence ID" value="NZ_CAUQLB010000014.1"/>
</dbReference>
<evidence type="ECO:0000313" key="2">
    <source>
        <dbReference type="EMBL" id="SPT54651.1"/>
    </source>
</evidence>
<feature type="transmembrane region" description="Helical" evidence="1">
    <location>
        <begin position="81"/>
        <end position="101"/>
    </location>
</feature>
<reference evidence="2 3" key="1">
    <citation type="submission" date="2018-06" db="EMBL/GenBank/DDBJ databases">
        <authorList>
            <consortium name="Pathogen Informatics"/>
            <person name="Doyle S."/>
        </authorList>
    </citation>
    <scope>NUCLEOTIDE SEQUENCE [LARGE SCALE GENOMIC DNA]</scope>
    <source>
        <strain evidence="2 3">NCTC9935</strain>
    </source>
</reference>
<gene>
    <name evidence="2" type="ORF">NCTC9935_00192</name>
</gene>
<keyword evidence="1" id="KW-0472">Membrane</keyword>
<sequence length="136" mass="14982">MSNPENSSPERLDSERMIRVVFIVAFIAVLFLMVYSMTELGRLRTSSFTLGVCSTTFGMQLPGAARRIFAATPGYFVVERIGLVCAGLCVVTAMVSAFAPLTGEMTAYRHSMLTTCVLTFVTMTCFLLLRMKRGAR</sequence>
<keyword evidence="3" id="KW-1185">Reference proteome</keyword>
<feature type="transmembrane region" description="Helical" evidence="1">
    <location>
        <begin position="49"/>
        <end position="69"/>
    </location>
</feature>
<dbReference type="EMBL" id="UAPR01000001">
    <property type="protein sequence ID" value="SPT54651.1"/>
    <property type="molecule type" value="Genomic_DNA"/>
</dbReference>
<dbReference type="AlphaFoldDB" id="A0A2X0VLJ5"/>
<feature type="transmembrane region" description="Helical" evidence="1">
    <location>
        <begin position="20"/>
        <end position="37"/>
    </location>
</feature>
<proteinExistence type="predicted"/>
<keyword evidence="1" id="KW-0812">Transmembrane</keyword>
<evidence type="ECO:0000256" key="1">
    <source>
        <dbReference type="SAM" id="Phobius"/>
    </source>
</evidence>
<accession>A0A2X0VLJ5</accession>
<dbReference type="Proteomes" id="UP000250192">
    <property type="component" value="Unassembled WGS sequence"/>
</dbReference>
<protein>
    <submittedName>
        <fullName evidence="2">Uncharacterized protein</fullName>
    </submittedName>
</protein>
<evidence type="ECO:0000313" key="3">
    <source>
        <dbReference type="Proteomes" id="UP000250192"/>
    </source>
</evidence>
<feature type="transmembrane region" description="Helical" evidence="1">
    <location>
        <begin position="107"/>
        <end position="129"/>
    </location>
</feature>
<name>A0A2X0VLJ5_9ACTO</name>
<organism evidence="2 3">
    <name type="scientific">Schaalia odontolytica</name>
    <dbReference type="NCBI Taxonomy" id="1660"/>
    <lineage>
        <taxon>Bacteria</taxon>
        <taxon>Bacillati</taxon>
        <taxon>Actinomycetota</taxon>
        <taxon>Actinomycetes</taxon>
        <taxon>Actinomycetales</taxon>
        <taxon>Actinomycetaceae</taxon>
        <taxon>Schaalia</taxon>
    </lineage>
</organism>
<dbReference type="GeneID" id="93757570"/>
<keyword evidence="1" id="KW-1133">Transmembrane helix</keyword>